<gene>
    <name evidence="2" type="ORF">CC80DRAFT_539192</name>
</gene>
<dbReference type="InterPro" id="IPR046670">
    <property type="entry name" value="DUF6540"/>
</dbReference>
<evidence type="ECO:0000256" key="1">
    <source>
        <dbReference type="SAM" id="MobiDB-lite"/>
    </source>
</evidence>
<sequence>MVGYRLEFKRAHNPIITEEPGEMIEIGQINAQHVHEWTGAEVVDSTPMGNLEQVAAQVQPPRISQNFLAPVNDTTNRRCQEWTMDFVRRLVAINYLERSSLDKVQARRDPPTHGIFALQGGLGRGDGQPDQQAPVQQQAPAQQQAAVQQQAPQHQA</sequence>
<dbReference type="OrthoDB" id="1658288at2759"/>
<dbReference type="AlphaFoldDB" id="A0A6A5TE55"/>
<evidence type="ECO:0000313" key="3">
    <source>
        <dbReference type="Proteomes" id="UP000800035"/>
    </source>
</evidence>
<name>A0A6A5TE55_9PLEO</name>
<evidence type="ECO:0000313" key="2">
    <source>
        <dbReference type="EMBL" id="KAF1951053.1"/>
    </source>
</evidence>
<feature type="compositionally biased region" description="Low complexity" evidence="1">
    <location>
        <begin position="128"/>
        <end position="156"/>
    </location>
</feature>
<accession>A0A6A5TE55</accession>
<dbReference type="Proteomes" id="UP000800035">
    <property type="component" value="Unassembled WGS sequence"/>
</dbReference>
<proteinExistence type="predicted"/>
<dbReference type="EMBL" id="ML977020">
    <property type="protein sequence ID" value="KAF1951053.1"/>
    <property type="molecule type" value="Genomic_DNA"/>
</dbReference>
<dbReference type="Pfam" id="PF20174">
    <property type="entry name" value="DUF6540"/>
    <property type="match status" value="1"/>
</dbReference>
<organism evidence="2 3">
    <name type="scientific">Byssothecium circinans</name>
    <dbReference type="NCBI Taxonomy" id="147558"/>
    <lineage>
        <taxon>Eukaryota</taxon>
        <taxon>Fungi</taxon>
        <taxon>Dikarya</taxon>
        <taxon>Ascomycota</taxon>
        <taxon>Pezizomycotina</taxon>
        <taxon>Dothideomycetes</taxon>
        <taxon>Pleosporomycetidae</taxon>
        <taxon>Pleosporales</taxon>
        <taxon>Massarineae</taxon>
        <taxon>Massarinaceae</taxon>
        <taxon>Byssothecium</taxon>
    </lineage>
</organism>
<keyword evidence="3" id="KW-1185">Reference proteome</keyword>
<feature type="region of interest" description="Disordered" evidence="1">
    <location>
        <begin position="104"/>
        <end position="156"/>
    </location>
</feature>
<protein>
    <submittedName>
        <fullName evidence="2">Uncharacterized protein</fullName>
    </submittedName>
</protein>
<reference evidence="2" key="1">
    <citation type="journal article" date="2020" name="Stud. Mycol.">
        <title>101 Dothideomycetes genomes: a test case for predicting lifestyles and emergence of pathogens.</title>
        <authorList>
            <person name="Haridas S."/>
            <person name="Albert R."/>
            <person name="Binder M."/>
            <person name="Bloem J."/>
            <person name="Labutti K."/>
            <person name="Salamov A."/>
            <person name="Andreopoulos B."/>
            <person name="Baker S."/>
            <person name="Barry K."/>
            <person name="Bills G."/>
            <person name="Bluhm B."/>
            <person name="Cannon C."/>
            <person name="Castanera R."/>
            <person name="Culley D."/>
            <person name="Daum C."/>
            <person name="Ezra D."/>
            <person name="Gonzalez J."/>
            <person name="Henrissat B."/>
            <person name="Kuo A."/>
            <person name="Liang C."/>
            <person name="Lipzen A."/>
            <person name="Lutzoni F."/>
            <person name="Magnuson J."/>
            <person name="Mondo S."/>
            <person name="Nolan M."/>
            <person name="Ohm R."/>
            <person name="Pangilinan J."/>
            <person name="Park H.-J."/>
            <person name="Ramirez L."/>
            <person name="Alfaro M."/>
            <person name="Sun H."/>
            <person name="Tritt A."/>
            <person name="Yoshinaga Y."/>
            <person name="Zwiers L.-H."/>
            <person name="Turgeon B."/>
            <person name="Goodwin S."/>
            <person name="Spatafora J."/>
            <person name="Crous P."/>
            <person name="Grigoriev I."/>
        </authorList>
    </citation>
    <scope>NUCLEOTIDE SEQUENCE</scope>
    <source>
        <strain evidence="2">CBS 675.92</strain>
    </source>
</reference>